<name>L1L1P5_9ACTN</name>
<keyword evidence="2" id="KW-1185">Reference proteome</keyword>
<proteinExistence type="predicted"/>
<protein>
    <submittedName>
        <fullName evidence="1">Uncharacterized protein</fullName>
    </submittedName>
</protein>
<dbReference type="EMBL" id="AEJC01000191">
    <property type="protein sequence ID" value="EKX66792.1"/>
    <property type="molecule type" value="Genomic_DNA"/>
</dbReference>
<gene>
    <name evidence="1" type="ORF">STRIP9103_05302</name>
</gene>
<reference evidence="1 2" key="1">
    <citation type="submission" date="2012-11" db="EMBL/GenBank/DDBJ databases">
        <authorList>
            <person name="Huguet-Tapia J.C."/>
            <person name="Durkin A.S."/>
            <person name="Pettis G.S."/>
            <person name="Badger J.H."/>
        </authorList>
    </citation>
    <scope>NUCLEOTIDE SEQUENCE [LARGE SCALE GENOMIC DNA]</scope>
    <source>
        <strain evidence="1 2">91-03</strain>
    </source>
</reference>
<sequence>MGISQMHVSRLLARTLAPAAGLRGYFGMPAGIGTGPPLLPAGRTGRPVGWN</sequence>
<accession>L1L1P5</accession>
<comment type="caution">
    <text evidence="1">The sequence shown here is derived from an EMBL/GenBank/DDBJ whole genome shotgun (WGS) entry which is preliminary data.</text>
</comment>
<dbReference type="AlphaFoldDB" id="L1L1P5"/>
<evidence type="ECO:0000313" key="2">
    <source>
        <dbReference type="Proteomes" id="UP000010411"/>
    </source>
</evidence>
<dbReference type="Proteomes" id="UP000010411">
    <property type="component" value="Unassembled WGS sequence"/>
</dbReference>
<organism evidence="1 2">
    <name type="scientific">Streptomyces ipomoeae 91-03</name>
    <dbReference type="NCBI Taxonomy" id="698759"/>
    <lineage>
        <taxon>Bacteria</taxon>
        <taxon>Bacillati</taxon>
        <taxon>Actinomycetota</taxon>
        <taxon>Actinomycetes</taxon>
        <taxon>Kitasatosporales</taxon>
        <taxon>Streptomycetaceae</taxon>
        <taxon>Streptomyces</taxon>
    </lineage>
</organism>
<evidence type="ECO:0000313" key="1">
    <source>
        <dbReference type="EMBL" id="EKX66792.1"/>
    </source>
</evidence>